<dbReference type="NCBIfam" id="TIGR00615">
    <property type="entry name" value="recR"/>
    <property type="match status" value="1"/>
</dbReference>
<gene>
    <name evidence="8" type="ORF">CSSPJE1EN1_LOCUS27407</name>
</gene>
<proteinExistence type="inferred from homology"/>
<organism evidence="8 9">
    <name type="scientific">Sphagnum jensenii</name>
    <dbReference type="NCBI Taxonomy" id="128206"/>
    <lineage>
        <taxon>Eukaryota</taxon>
        <taxon>Viridiplantae</taxon>
        <taxon>Streptophyta</taxon>
        <taxon>Embryophyta</taxon>
        <taxon>Bryophyta</taxon>
        <taxon>Sphagnophytina</taxon>
        <taxon>Sphagnopsida</taxon>
        <taxon>Sphagnales</taxon>
        <taxon>Sphagnaceae</taxon>
        <taxon>Sphagnum</taxon>
    </lineage>
</organism>
<dbReference type="Gene3D" id="3.40.1360.10">
    <property type="match status" value="1"/>
</dbReference>
<comment type="caution">
    <text evidence="8">The sequence shown here is derived from an EMBL/GenBank/DDBJ whole genome shotgun (WGS) entry which is preliminary data.</text>
</comment>
<evidence type="ECO:0000259" key="7">
    <source>
        <dbReference type="PROSITE" id="PS50880"/>
    </source>
</evidence>
<sequence length="198" mass="22212">MYFTPPLAKLIEEFQRFPGVGPKSAQRMAFFVLSMSKESVHDFAFALTDAKNRVKNCSRCFHLSSEDPCELCKNERRDRTTMCVVAESRDVIALERSREFKGTYHVLTGLISPLDGKGPDQLSVRELVNRVGVEEVKEVILAINPTIEGDATVLYLTRLLKPIGCRITRIAFGLPVGADLEYADDVTLSRAMEGRREV</sequence>
<dbReference type="InterPro" id="IPR023627">
    <property type="entry name" value="Rcmb_RecR"/>
</dbReference>
<evidence type="ECO:0000313" key="8">
    <source>
        <dbReference type="EMBL" id="CAK9252029.1"/>
    </source>
</evidence>
<dbReference type="SMART" id="SM00493">
    <property type="entry name" value="TOPRIM"/>
    <property type="match status" value="1"/>
</dbReference>
<dbReference type="PROSITE" id="PS50880">
    <property type="entry name" value="TOPRIM"/>
    <property type="match status" value="1"/>
</dbReference>
<dbReference type="PANTHER" id="PTHR30446">
    <property type="entry name" value="RECOMBINATION PROTEIN RECR"/>
    <property type="match status" value="1"/>
</dbReference>
<evidence type="ECO:0000256" key="5">
    <source>
        <dbReference type="ARBA" id="ARBA00023172"/>
    </source>
</evidence>
<evidence type="ECO:0000256" key="4">
    <source>
        <dbReference type="ARBA" id="ARBA00022833"/>
    </source>
</evidence>
<dbReference type="Gene3D" id="1.10.8.420">
    <property type="entry name" value="RecR Domain 1"/>
    <property type="match status" value="1"/>
</dbReference>
<dbReference type="PANTHER" id="PTHR30446:SF0">
    <property type="entry name" value="RECOMBINATION PROTEIN RECR"/>
    <property type="match status" value="1"/>
</dbReference>
<keyword evidence="5" id="KW-0233">DNA recombination</keyword>
<dbReference type="CDD" id="cd01025">
    <property type="entry name" value="TOPRIM_recR"/>
    <property type="match status" value="1"/>
</dbReference>
<reference evidence="8" key="1">
    <citation type="submission" date="2024-02" db="EMBL/GenBank/DDBJ databases">
        <authorList>
            <consortium name="ELIXIR-Norway"/>
            <consortium name="Elixir Norway"/>
        </authorList>
    </citation>
    <scope>NUCLEOTIDE SEQUENCE</scope>
</reference>
<keyword evidence="9" id="KW-1185">Reference proteome</keyword>
<dbReference type="Proteomes" id="UP001497444">
    <property type="component" value="Unassembled WGS sequence"/>
</dbReference>
<accession>A0ABP0VCC4</accession>
<evidence type="ECO:0000256" key="1">
    <source>
        <dbReference type="ARBA" id="ARBA00022723"/>
    </source>
</evidence>
<dbReference type="SUPFAM" id="SSF111304">
    <property type="entry name" value="Recombination protein RecR"/>
    <property type="match status" value="1"/>
</dbReference>
<dbReference type="Pfam" id="PF02132">
    <property type="entry name" value="RecR_ZnF"/>
    <property type="match status" value="1"/>
</dbReference>
<dbReference type="InterPro" id="IPR000093">
    <property type="entry name" value="DNA_Rcmb_RecR"/>
</dbReference>
<feature type="domain" description="Toprim" evidence="7">
    <location>
        <begin position="80"/>
        <end position="175"/>
    </location>
</feature>
<dbReference type="Pfam" id="PF21176">
    <property type="entry name" value="RecR_HhH"/>
    <property type="match status" value="1"/>
</dbReference>
<dbReference type="HAMAP" id="MF_00017">
    <property type="entry name" value="RecR"/>
    <property type="match status" value="1"/>
</dbReference>
<name>A0ABP0VCC4_9BRYO</name>
<keyword evidence="2" id="KW-0227">DNA damage</keyword>
<evidence type="ECO:0000256" key="2">
    <source>
        <dbReference type="ARBA" id="ARBA00022763"/>
    </source>
</evidence>
<dbReference type="Pfam" id="PF13662">
    <property type="entry name" value="Toprim_4"/>
    <property type="match status" value="1"/>
</dbReference>
<keyword evidence="6" id="KW-0234">DNA repair</keyword>
<dbReference type="EMBL" id="CAXAQS010000542">
    <property type="protein sequence ID" value="CAK9252029.1"/>
    <property type="molecule type" value="Genomic_DNA"/>
</dbReference>
<evidence type="ECO:0000256" key="3">
    <source>
        <dbReference type="ARBA" id="ARBA00022771"/>
    </source>
</evidence>
<evidence type="ECO:0000256" key="6">
    <source>
        <dbReference type="ARBA" id="ARBA00023204"/>
    </source>
</evidence>
<evidence type="ECO:0000313" key="9">
    <source>
        <dbReference type="Proteomes" id="UP001497444"/>
    </source>
</evidence>
<dbReference type="InterPro" id="IPR034137">
    <property type="entry name" value="TOPRIM_RecR"/>
</dbReference>
<keyword evidence="1" id="KW-0479">Metal-binding</keyword>
<dbReference type="PROSITE" id="PS01300">
    <property type="entry name" value="RECR"/>
    <property type="match status" value="1"/>
</dbReference>
<protein>
    <recommendedName>
        <fullName evidence="7">Toprim domain-containing protein</fullName>
    </recommendedName>
</protein>
<keyword evidence="3" id="KW-0863">Zinc-finger</keyword>
<dbReference type="Pfam" id="PF21175">
    <property type="entry name" value="RecR_C"/>
    <property type="match status" value="1"/>
</dbReference>
<keyword evidence="4" id="KW-0862">Zinc</keyword>
<dbReference type="InterPro" id="IPR006171">
    <property type="entry name" value="TOPRIM_dom"/>
</dbReference>
<dbReference type="Gene3D" id="6.10.250.240">
    <property type="match status" value="1"/>
</dbReference>
<dbReference type="InterPro" id="IPR015967">
    <property type="entry name" value="Rcmb_RecR_Znf"/>
</dbReference>